<dbReference type="AlphaFoldDB" id="A0A5E4AQP6"/>
<comment type="caution">
    <text evidence="2">The sequence shown here is derived from an EMBL/GenBank/DDBJ whole genome shotgun (WGS) entry which is preliminary data.</text>
</comment>
<feature type="region of interest" description="Disordered" evidence="1">
    <location>
        <begin position="77"/>
        <end position="151"/>
    </location>
</feature>
<evidence type="ECO:0000313" key="2">
    <source>
        <dbReference type="EMBL" id="VTJ59096.1"/>
    </source>
</evidence>
<dbReference type="Proteomes" id="UP000335636">
    <property type="component" value="Unassembled WGS sequence"/>
</dbReference>
<feature type="non-terminal residue" evidence="2">
    <location>
        <position position="1"/>
    </location>
</feature>
<accession>A0A5E4AQP6</accession>
<evidence type="ECO:0000256" key="1">
    <source>
        <dbReference type="SAM" id="MobiDB-lite"/>
    </source>
</evidence>
<keyword evidence="3" id="KW-1185">Reference proteome</keyword>
<reference evidence="2" key="1">
    <citation type="submission" date="2019-04" db="EMBL/GenBank/DDBJ databases">
        <authorList>
            <person name="Alioto T."/>
            <person name="Alioto T."/>
        </authorList>
    </citation>
    <scope>NUCLEOTIDE SEQUENCE [LARGE SCALE GENOMIC DNA]</scope>
</reference>
<feature type="compositionally biased region" description="Polar residues" evidence="1">
    <location>
        <begin position="140"/>
        <end position="151"/>
    </location>
</feature>
<feature type="compositionally biased region" description="Basic and acidic residues" evidence="1">
    <location>
        <begin position="1"/>
        <end position="17"/>
    </location>
</feature>
<proteinExistence type="predicted"/>
<evidence type="ECO:0000313" key="3">
    <source>
        <dbReference type="Proteomes" id="UP000335636"/>
    </source>
</evidence>
<name>A0A5E4AQP6_MARMO</name>
<sequence length="151" mass="15939">EEGRPRLRGEGVEKRGVAEAGAAPRGLMPTVSPTASRLAGDCGPRSVFPSRVCVCVSPVSSFRPAPRSSLLRVVSRFSLSPSPSPSPHPWCQPFSRASVSRPEGLPCAPWKSPSSPAQPREPPRSLGPVQVSEVGRQESHSIPQESGALSL</sequence>
<dbReference type="EMBL" id="CABDUW010000115">
    <property type="protein sequence ID" value="VTJ59096.1"/>
    <property type="molecule type" value="Genomic_DNA"/>
</dbReference>
<feature type="region of interest" description="Disordered" evidence="1">
    <location>
        <begin position="1"/>
        <end position="45"/>
    </location>
</feature>
<protein>
    <submittedName>
        <fullName evidence="2">Uncharacterized protein</fullName>
    </submittedName>
</protein>
<gene>
    <name evidence="2" type="ORF">MONAX_5E006605</name>
</gene>
<organism evidence="2 3">
    <name type="scientific">Marmota monax</name>
    <name type="common">Woodchuck</name>
    <dbReference type="NCBI Taxonomy" id="9995"/>
    <lineage>
        <taxon>Eukaryota</taxon>
        <taxon>Metazoa</taxon>
        <taxon>Chordata</taxon>
        <taxon>Craniata</taxon>
        <taxon>Vertebrata</taxon>
        <taxon>Euteleostomi</taxon>
        <taxon>Mammalia</taxon>
        <taxon>Eutheria</taxon>
        <taxon>Euarchontoglires</taxon>
        <taxon>Glires</taxon>
        <taxon>Rodentia</taxon>
        <taxon>Sciuromorpha</taxon>
        <taxon>Sciuridae</taxon>
        <taxon>Xerinae</taxon>
        <taxon>Marmotini</taxon>
        <taxon>Marmota</taxon>
    </lineage>
</organism>